<keyword evidence="7 14" id="KW-0067">ATP-binding</keyword>
<evidence type="ECO:0000259" key="16">
    <source>
        <dbReference type="PROSITE" id="PS51217"/>
    </source>
</evidence>
<reference evidence="17" key="2">
    <citation type="submission" date="2020-09" db="EMBL/GenBank/DDBJ databases">
        <authorList>
            <person name="Sun Q."/>
            <person name="Kim S."/>
        </authorList>
    </citation>
    <scope>NUCLEOTIDE SEQUENCE</scope>
    <source>
        <strain evidence="17">KCTC 12368</strain>
    </source>
</reference>
<dbReference type="GO" id="GO:0005829">
    <property type="term" value="C:cytosol"/>
    <property type="evidence" value="ECO:0007669"/>
    <property type="project" value="TreeGrafter"/>
</dbReference>
<evidence type="ECO:0000256" key="8">
    <source>
        <dbReference type="ARBA" id="ARBA00023125"/>
    </source>
</evidence>
<proteinExistence type="predicted"/>
<dbReference type="PROSITE" id="PS51198">
    <property type="entry name" value="UVRD_HELICASE_ATP_BIND"/>
    <property type="match status" value="1"/>
</dbReference>
<evidence type="ECO:0000256" key="4">
    <source>
        <dbReference type="ARBA" id="ARBA00022801"/>
    </source>
</evidence>
<keyword evidence="1" id="KW-0540">Nuclease</keyword>
<dbReference type="Gene3D" id="3.40.50.300">
    <property type="entry name" value="P-loop containing nucleotide triphosphate hydrolases"/>
    <property type="match status" value="4"/>
</dbReference>
<organism evidence="17 18">
    <name type="scientific">Echinicola pacifica</name>
    <dbReference type="NCBI Taxonomy" id="346377"/>
    <lineage>
        <taxon>Bacteria</taxon>
        <taxon>Pseudomonadati</taxon>
        <taxon>Bacteroidota</taxon>
        <taxon>Cytophagia</taxon>
        <taxon>Cytophagales</taxon>
        <taxon>Cyclobacteriaceae</taxon>
        <taxon>Echinicola</taxon>
    </lineage>
</organism>
<keyword evidence="5 14" id="KW-0347">Helicase</keyword>
<accession>A0A918UWW8</accession>
<reference evidence="17" key="1">
    <citation type="journal article" date="2014" name="Int. J. Syst. Evol. Microbiol.">
        <title>Complete genome sequence of Corynebacterium casei LMG S-19264T (=DSM 44701T), isolated from a smear-ripened cheese.</title>
        <authorList>
            <consortium name="US DOE Joint Genome Institute (JGI-PGF)"/>
            <person name="Walter F."/>
            <person name="Albersmeier A."/>
            <person name="Kalinowski J."/>
            <person name="Ruckert C."/>
        </authorList>
    </citation>
    <scope>NUCLEOTIDE SEQUENCE</scope>
    <source>
        <strain evidence="17">KCTC 12368</strain>
    </source>
</reference>
<dbReference type="PROSITE" id="PS51217">
    <property type="entry name" value="UVRD_HELICASE_CTER"/>
    <property type="match status" value="1"/>
</dbReference>
<comment type="caution">
    <text evidence="17">The sequence shown here is derived from an EMBL/GenBank/DDBJ whole genome shotgun (WGS) entry which is preliminary data.</text>
</comment>
<evidence type="ECO:0000313" key="17">
    <source>
        <dbReference type="EMBL" id="GGZ38865.1"/>
    </source>
</evidence>
<keyword evidence="9" id="KW-0234">DNA repair</keyword>
<keyword evidence="8" id="KW-0238">DNA-binding</keyword>
<dbReference type="InterPro" id="IPR014016">
    <property type="entry name" value="UvrD-like_ATP-bd"/>
</dbReference>
<keyword evidence="3" id="KW-0227">DNA damage</keyword>
<evidence type="ECO:0000256" key="7">
    <source>
        <dbReference type="ARBA" id="ARBA00022840"/>
    </source>
</evidence>
<comment type="catalytic activity">
    <reaction evidence="13">
        <text>ATP + H2O = ADP + phosphate + H(+)</text>
        <dbReference type="Rhea" id="RHEA:13065"/>
        <dbReference type="ChEBI" id="CHEBI:15377"/>
        <dbReference type="ChEBI" id="CHEBI:15378"/>
        <dbReference type="ChEBI" id="CHEBI:30616"/>
        <dbReference type="ChEBI" id="CHEBI:43474"/>
        <dbReference type="ChEBI" id="CHEBI:456216"/>
        <dbReference type="EC" id="5.6.2.4"/>
    </reaction>
</comment>
<evidence type="ECO:0000256" key="10">
    <source>
        <dbReference type="ARBA" id="ARBA00023235"/>
    </source>
</evidence>
<evidence type="ECO:0000256" key="11">
    <source>
        <dbReference type="ARBA" id="ARBA00034617"/>
    </source>
</evidence>
<dbReference type="Gene3D" id="3.90.320.10">
    <property type="match status" value="1"/>
</dbReference>
<evidence type="ECO:0000256" key="13">
    <source>
        <dbReference type="ARBA" id="ARBA00048988"/>
    </source>
</evidence>
<dbReference type="SUPFAM" id="SSF52540">
    <property type="entry name" value="P-loop containing nucleoside triphosphate hydrolases"/>
    <property type="match status" value="1"/>
</dbReference>
<dbReference type="EMBL" id="BMWX01000008">
    <property type="protein sequence ID" value="GGZ38865.1"/>
    <property type="molecule type" value="Genomic_DNA"/>
</dbReference>
<evidence type="ECO:0000256" key="3">
    <source>
        <dbReference type="ARBA" id="ARBA00022763"/>
    </source>
</evidence>
<keyword evidence="10" id="KW-0413">Isomerase</keyword>
<dbReference type="GO" id="GO:0043138">
    <property type="term" value="F:3'-5' DNA helicase activity"/>
    <property type="evidence" value="ECO:0007669"/>
    <property type="project" value="UniProtKB-EC"/>
</dbReference>
<evidence type="ECO:0000256" key="1">
    <source>
        <dbReference type="ARBA" id="ARBA00022722"/>
    </source>
</evidence>
<comment type="catalytic activity">
    <reaction evidence="11">
        <text>Couples ATP hydrolysis with the unwinding of duplex DNA by translocating in the 3'-5' direction.</text>
        <dbReference type="EC" id="5.6.2.4"/>
    </reaction>
</comment>
<dbReference type="PANTHER" id="PTHR11070:SF67">
    <property type="entry name" value="DNA 3'-5' HELICASE"/>
    <property type="match status" value="1"/>
</dbReference>
<evidence type="ECO:0000313" key="18">
    <source>
        <dbReference type="Proteomes" id="UP000619457"/>
    </source>
</evidence>
<dbReference type="PANTHER" id="PTHR11070">
    <property type="entry name" value="UVRD / RECB / PCRA DNA HELICASE FAMILY MEMBER"/>
    <property type="match status" value="1"/>
</dbReference>
<dbReference type="Proteomes" id="UP000619457">
    <property type="component" value="Unassembled WGS sequence"/>
</dbReference>
<dbReference type="EC" id="5.6.2.4" evidence="12"/>
<dbReference type="GO" id="GO:0005524">
    <property type="term" value="F:ATP binding"/>
    <property type="evidence" value="ECO:0007669"/>
    <property type="project" value="UniProtKB-UniRule"/>
</dbReference>
<evidence type="ECO:0000256" key="5">
    <source>
        <dbReference type="ARBA" id="ARBA00022806"/>
    </source>
</evidence>
<dbReference type="Pfam" id="PF00580">
    <property type="entry name" value="UvrD-helicase"/>
    <property type="match status" value="1"/>
</dbReference>
<sequence length="1068" mass="123224">MDHKPFIIYKSSAGSGKTYTLTLEYLKLALAQPRSFKGILAVTFTNKATQEMKDRILSVLERLSEEVRPEEFLDQQLLEHLDCGPELLKQKAAEVLSAILHDYANFSVTTIDSFFQKVVRSFAREIDLQAKFDIALDQQAVLERVIDRVVDLVLEDPFLHQWLVNYALTQIQDGKSWDIRHGIGTLGKELFSENFKRYQQPIREFLSSKENIKMLHEYIIKSKKDMISHAKELGSLANEIAGRFGLGWADFKGGAGGIGRKFKDLGDDKQPFPTLTQIQKENIHLEEVFYTKTSKNKEAIIAAYHAGLSEIIHQLPAAEEQWNTLMIISKNIFAFGVFRNLMEELRNVKDEENILLISDANDFLKEITSENDAPFIYEKVGNQYQHYLIDEFQDTSGFQWDSFKPLLENSLASNRRNLVVGDVKQSIYRWRGGDMKLLLERVETELGEERVESKTLATNYRSLPRIINFNNALFEAFPKLLQELYLQDQELPSPEVLTKAYVDAKQEIPSGKLKQEFAGKVKMEFLENEEVDYSEQVLERLPTMVMELQSKGYQARDIAFLVRKKDHGARIADTLMAYKPLPEESHFCFDVVSNESMFLTKASSVRALVAGMQYLADPTDPVPFETMWFYYASLHGYAINHPLFSKTEKPDWLNQKILEFKDKMLYLGQLPLMELTEELIQVLELMEVGTEKAYIAGFQESVYDYITNNRADLTGFLKWWEDNSLKRSVKIPEGHNAMNILTIHKSKGLQFKVVLMPFLEWKIVDFKSNYIWAPYQDLSNSIDLVLPLSLDKSLGNSLFKPMLEEEVELAYLDTLNMIYVAMTRAEEVLWSVSPLNRLKNGLATKNLEGALYDLVKKGRLNHLDEENTLFDPDSNVFEWGEWPADKPVEEESVAKGMEISYHHRTWSEILEIKKYAADFSPEGLAQRERRSFGLLIHEILEKSVNKEQALEWLRDFYFEGRLDQQELVVVEEQMMILFDQPAFKDWFDGTGKVLSEPGIILPGGIQRRPDKVIIKDKEAIVIDFKTGEEQSRYHRQVKDYMLLVGSLVSRPVRGYLCYLETAKIVEVK</sequence>
<evidence type="ECO:0000256" key="2">
    <source>
        <dbReference type="ARBA" id="ARBA00022741"/>
    </source>
</evidence>
<feature type="domain" description="UvrD-like helicase ATP-binding" evidence="15">
    <location>
        <begin position="1"/>
        <end position="463"/>
    </location>
</feature>
<keyword evidence="4 14" id="KW-0378">Hydrolase</keyword>
<evidence type="ECO:0000259" key="15">
    <source>
        <dbReference type="PROSITE" id="PS51198"/>
    </source>
</evidence>
<evidence type="ECO:0000256" key="12">
    <source>
        <dbReference type="ARBA" id="ARBA00034808"/>
    </source>
</evidence>
<dbReference type="InterPro" id="IPR014017">
    <property type="entry name" value="DNA_helicase_UvrD-like_C"/>
</dbReference>
<keyword evidence="2 14" id="KW-0547">Nucleotide-binding</keyword>
<name>A0A918UWW8_9BACT</name>
<dbReference type="InterPro" id="IPR027417">
    <property type="entry name" value="P-loop_NTPase"/>
</dbReference>
<dbReference type="GO" id="GO:0003677">
    <property type="term" value="F:DNA binding"/>
    <property type="evidence" value="ECO:0007669"/>
    <property type="project" value="UniProtKB-KW"/>
</dbReference>
<keyword evidence="18" id="KW-1185">Reference proteome</keyword>
<dbReference type="InterPro" id="IPR000212">
    <property type="entry name" value="DNA_helicase_UvrD/REP"/>
</dbReference>
<evidence type="ECO:0000256" key="6">
    <source>
        <dbReference type="ARBA" id="ARBA00022839"/>
    </source>
</evidence>
<dbReference type="AlphaFoldDB" id="A0A918UWW8"/>
<feature type="domain" description="UvrD-like helicase C-terminal" evidence="16">
    <location>
        <begin position="464"/>
        <end position="748"/>
    </location>
</feature>
<evidence type="ECO:0000256" key="14">
    <source>
        <dbReference type="PROSITE-ProRule" id="PRU00560"/>
    </source>
</evidence>
<dbReference type="GO" id="GO:0004527">
    <property type="term" value="F:exonuclease activity"/>
    <property type="evidence" value="ECO:0007669"/>
    <property type="project" value="UniProtKB-KW"/>
</dbReference>
<evidence type="ECO:0000256" key="9">
    <source>
        <dbReference type="ARBA" id="ARBA00023204"/>
    </source>
</evidence>
<dbReference type="InterPro" id="IPR011604">
    <property type="entry name" value="PDDEXK-like_dom_sf"/>
</dbReference>
<gene>
    <name evidence="17" type="ORF">GCM10007049_35080</name>
</gene>
<dbReference type="RefSeq" id="WP_018473604.1">
    <property type="nucleotide sequence ID" value="NZ_BMWX01000008.1"/>
</dbReference>
<feature type="binding site" evidence="14">
    <location>
        <begin position="11"/>
        <end position="18"/>
    </location>
    <ligand>
        <name>ATP</name>
        <dbReference type="ChEBI" id="CHEBI:30616"/>
    </ligand>
</feature>
<keyword evidence="6" id="KW-0269">Exonuclease</keyword>
<protein>
    <recommendedName>
        <fullName evidence="12">DNA 3'-5' helicase</fullName>
        <ecNumber evidence="12">5.6.2.4</ecNumber>
    </recommendedName>
</protein>
<dbReference type="GO" id="GO:0000725">
    <property type="term" value="P:recombinational repair"/>
    <property type="evidence" value="ECO:0007669"/>
    <property type="project" value="TreeGrafter"/>
</dbReference>